<protein>
    <submittedName>
        <fullName evidence="1">Uncharacterized protein</fullName>
    </submittedName>
</protein>
<dbReference type="Proteomes" id="UP000824782">
    <property type="component" value="Unassembled WGS sequence"/>
</dbReference>
<proteinExistence type="predicted"/>
<comment type="caution">
    <text evidence="1">The sequence shown here is derived from an EMBL/GenBank/DDBJ whole genome shotgun (WGS) entry which is preliminary data.</text>
</comment>
<dbReference type="AlphaFoldDB" id="A0AAV6ZD51"/>
<accession>A0AAV6ZD51</accession>
<gene>
    <name evidence="1" type="ORF">GDO81_021236</name>
</gene>
<evidence type="ECO:0000313" key="1">
    <source>
        <dbReference type="EMBL" id="KAG8545205.1"/>
    </source>
</evidence>
<evidence type="ECO:0000313" key="2">
    <source>
        <dbReference type="Proteomes" id="UP000824782"/>
    </source>
</evidence>
<reference evidence="1" key="1">
    <citation type="thesis" date="2020" institute="ProQuest LLC" country="789 East Eisenhower Parkway, Ann Arbor, MI, USA">
        <title>Comparative Genomics and Chromosome Evolution.</title>
        <authorList>
            <person name="Mudd A.B."/>
        </authorList>
    </citation>
    <scope>NUCLEOTIDE SEQUENCE</scope>
    <source>
        <strain evidence="1">237g6f4</strain>
        <tissue evidence="1">Blood</tissue>
    </source>
</reference>
<sequence length="88" mass="9613">MYNNMSPCSAPHRLIKYYLQLEKTQNMRELSAAARPWTHWGPASTSKHGAPGLSDVTILRPTSGAPEASCWAGLGVTCSLSNQRKGIR</sequence>
<organism evidence="1 2">
    <name type="scientific">Engystomops pustulosus</name>
    <name type="common">Tungara frog</name>
    <name type="synonym">Physalaemus pustulosus</name>
    <dbReference type="NCBI Taxonomy" id="76066"/>
    <lineage>
        <taxon>Eukaryota</taxon>
        <taxon>Metazoa</taxon>
        <taxon>Chordata</taxon>
        <taxon>Craniata</taxon>
        <taxon>Vertebrata</taxon>
        <taxon>Euteleostomi</taxon>
        <taxon>Amphibia</taxon>
        <taxon>Batrachia</taxon>
        <taxon>Anura</taxon>
        <taxon>Neobatrachia</taxon>
        <taxon>Hyloidea</taxon>
        <taxon>Leptodactylidae</taxon>
        <taxon>Leiuperinae</taxon>
        <taxon>Engystomops</taxon>
    </lineage>
</organism>
<dbReference type="EMBL" id="WNYA01001742">
    <property type="protein sequence ID" value="KAG8545205.1"/>
    <property type="molecule type" value="Genomic_DNA"/>
</dbReference>
<name>A0AAV6ZD51_ENGPU</name>
<keyword evidence="2" id="KW-1185">Reference proteome</keyword>